<organism evidence="1 2">
    <name type="scientific">Dryococelus australis</name>
    <dbReference type="NCBI Taxonomy" id="614101"/>
    <lineage>
        <taxon>Eukaryota</taxon>
        <taxon>Metazoa</taxon>
        <taxon>Ecdysozoa</taxon>
        <taxon>Arthropoda</taxon>
        <taxon>Hexapoda</taxon>
        <taxon>Insecta</taxon>
        <taxon>Pterygota</taxon>
        <taxon>Neoptera</taxon>
        <taxon>Polyneoptera</taxon>
        <taxon>Phasmatodea</taxon>
        <taxon>Verophasmatodea</taxon>
        <taxon>Anareolatae</taxon>
        <taxon>Phasmatidae</taxon>
        <taxon>Eurycanthinae</taxon>
        <taxon>Dryococelus</taxon>
    </lineage>
</organism>
<proteinExistence type="predicted"/>
<comment type="caution">
    <text evidence="1">The sequence shown here is derived from an EMBL/GenBank/DDBJ whole genome shotgun (WGS) entry which is preliminary data.</text>
</comment>
<gene>
    <name evidence="1" type="ORF">PR048_004565</name>
</gene>
<dbReference type="EMBL" id="JARBHB010000002">
    <property type="protein sequence ID" value="KAJ8892000.1"/>
    <property type="molecule type" value="Genomic_DNA"/>
</dbReference>
<evidence type="ECO:0000313" key="2">
    <source>
        <dbReference type="Proteomes" id="UP001159363"/>
    </source>
</evidence>
<dbReference type="Proteomes" id="UP001159363">
    <property type="component" value="Chromosome 2"/>
</dbReference>
<reference evidence="1 2" key="1">
    <citation type="submission" date="2023-02" db="EMBL/GenBank/DDBJ databases">
        <title>LHISI_Scaffold_Assembly.</title>
        <authorList>
            <person name="Stuart O.P."/>
            <person name="Cleave R."/>
            <person name="Magrath M.J.L."/>
            <person name="Mikheyev A.S."/>
        </authorList>
    </citation>
    <scope>NUCLEOTIDE SEQUENCE [LARGE SCALE GENOMIC DNA]</scope>
    <source>
        <strain evidence="1">Daus_M_001</strain>
        <tissue evidence="1">Leg muscle</tissue>
    </source>
</reference>
<keyword evidence="2" id="KW-1185">Reference proteome</keyword>
<sequence length="164" mass="19142">MGLNAPKESQHNQSEDALDYNISQHIGPLPYITQGEKVLVSRDQQLLTVGRHTPCETERLLTRSLPRLKDWEWNAEPSEMPGADQIYQHCLKWIEKACKVQQQYDTQKYGMQALYPKWEGPHTIVERCRNNLWFKDVWCNIKKVHVTHVKGNTLPEDTPVRQGH</sequence>
<protein>
    <submittedName>
        <fullName evidence="1">Uncharacterized protein</fullName>
    </submittedName>
</protein>
<accession>A0ABQ9I6S8</accession>
<evidence type="ECO:0000313" key="1">
    <source>
        <dbReference type="EMBL" id="KAJ8892000.1"/>
    </source>
</evidence>
<name>A0ABQ9I6S8_9NEOP</name>